<sequence length="234" mass="26760">MSSGNLRAVVIDDEPMAIEIIKAHAAKVPFLQLEATFTDAIKGLDFLRQSTSRRPLVVFLDIKMPDLNGLDLASLLPGHCLLIFTTAYSEHALRSFELDALDYLLKPFGLPRFLRACQKARDYQRLLEADVVEARFLKVGAEHVRIVWEELLYVEVRGNYVHFFLHSGEEWSARMTLTELEQDIPASILRVHRSFMVNQAYVLRVERHQLTLKGGVQVPLSARYEQAVKRLLES</sequence>
<feature type="domain" description="Response regulatory" evidence="2">
    <location>
        <begin position="7"/>
        <end position="121"/>
    </location>
</feature>
<dbReference type="InterPro" id="IPR001789">
    <property type="entry name" value="Sig_transdc_resp-reg_receiver"/>
</dbReference>
<dbReference type="PANTHER" id="PTHR37299:SF1">
    <property type="entry name" value="STAGE 0 SPORULATION PROTEIN A HOMOLOG"/>
    <property type="match status" value="1"/>
</dbReference>
<dbReference type="Gene3D" id="3.40.50.2300">
    <property type="match status" value="1"/>
</dbReference>
<dbReference type="STRING" id="1189621.A3SI_13994"/>
<feature type="modified residue" description="4-aspartylphosphate" evidence="1">
    <location>
        <position position="61"/>
    </location>
</feature>
<keyword evidence="1" id="KW-0597">Phosphoprotein</keyword>
<dbReference type="InterPro" id="IPR007492">
    <property type="entry name" value="LytTR_DNA-bd_dom"/>
</dbReference>
<dbReference type="SMART" id="SM00448">
    <property type="entry name" value="REC"/>
    <property type="match status" value="1"/>
</dbReference>
<dbReference type="EMBL" id="AJYA01000031">
    <property type="protein sequence ID" value="EIM75243.1"/>
    <property type="molecule type" value="Genomic_DNA"/>
</dbReference>
<accession>I5C091</accession>
<dbReference type="Gene3D" id="2.40.50.1020">
    <property type="entry name" value="LytTr DNA-binding domain"/>
    <property type="match status" value="1"/>
</dbReference>
<dbReference type="PROSITE" id="PS50110">
    <property type="entry name" value="RESPONSE_REGULATORY"/>
    <property type="match status" value="1"/>
</dbReference>
<evidence type="ECO:0000259" key="3">
    <source>
        <dbReference type="PROSITE" id="PS50930"/>
    </source>
</evidence>
<dbReference type="AlphaFoldDB" id="I5C091"/>
<dbReference type="SMART" id="SM00850">
    <property type="entry name" value="LytTR"/>
    <property type="match status" value="1"/>
</dbReference>
<feature type="domain" description="HTH LytTR-type" evidence="3">
    <location>
        <begin position="150"/>
        <end position="234"/>
    </location>
</feature>
<protein>
    <submittedName>
        <fullName evidence="4">LytTR family two component transcriptional regulator</fullName>
    </submittedName>
</protein>
<name>I5C091_9BACT</name>
<dbReference type="SUPFAM" id="SSF52172">
    <property type="entry name" value="CheY-like"/>
    <property type="match status" value="1"/>
</dbReference>
<evidence type="ECO:0000313" key="5">
    <source>
        <dbReference type="Proteomes" id="UP000005551"/>
    </source>
</evidence>
<dbReference type="GO" id="GO:0000156">
    <property type="term" value="F:phosphorelay response regulator activity"/>
    <property type="evidence" value="ECO:0007669"/>
    <property type="project" value="InterPro"/>
</dbReference>
<dbReference type="OrthoDB" id="1646880at2"/>
<dbReference type="Pfam" id="PF04397">
    <property type="entry name" value="LytTR"/>
    <property type="match status" value="1"/>
</dbReference>
<evidence type="ECO:0000313" key="4">
    <source>
        <dbReference type="EMBL" id="EIM75243.1"/>
    </source>
</evidence>
<dbReference type="PROSITE" id="PS50930">
    <property type="entry name" value="HTH_LYTTR"/>
    <property type="match status" value="1"/>
</dbReference>
<dbReference type="PATRIC" id="fig|1189621.3.peg.2912"/>
<comment type="caution">
    <text evidence="4">The sequence shown here is derived from an EMBL/GenBank/DDBJ whole genome shotgun (WGS) entry which is preliminary data.</text>
</comment>
<dbReference type="InterPro" id="IPR011006">
    <property type="entry name" value="CheY-like_superfamily"/>
</dbReference>
<evidence type="ECO:0000256" key="1">
    <source>
        <dbReference type="PROSITE-ProRule" id="PRU00169"/>
    </source>
</evidence>
<keyword evidence="5" id="KW-1185">Reference proteome</keyword>
<dbReference type="RefSeq" id="WP_009055991.1">
    <property type="nucleotide sequence ID" value="NZ_AJYA01000031.1"/>
</dbReference>
<dbReference type="InterPro" id="IPR046947">
    <property type="entry name" value="LytR-like"/>
</dbReference>
<proteinExistence type="predicted"/>
<dbReference type="GO" id="GO:0003677">
    <property type="term" value="F:DNA binding"/>
    <property type="evidence" value="ECO:0007669"/>
    <property type="project" value="InterPro"/>
</dbReference>
<evidence type="ECO:0000259" key="2">
    <source>
        <dbReference type="PROSITE" id="PS50110"/>
    </source>
</evidence>
<dbReference type="Pfam" id="PF00072">
    <property type="entry name" value="Response_reg"/>
    <property type="match status" value="1"/>
</dbReference>
<gene>
    <name evidence="4" type="ORF">A3SI_13994</name>
</gene>
<organism evidence="4 5">
    <name type="scientific">Nitritalea halalkaliphila LW7</name>
    <dbReference type="NCBI Taxonomy" id="1189621"/>
    <lineage>
        <taxon>Bacteria</taxon>
        <taxon>Pseudomonadati</taxon>
        <taxon>Bacteroidota</taxon>
        <taxon>Cytophagia</taxon>
        <taxon>Cytophagales</taxon>
        <taxon>Cyclobacteriaceae</taxon>
        <taxon>Nitritalea</taxon>
    </lineage>
</organism>
<dbReference type="Proteomes" id="UP000005551">
    <property type="component" value="Unassembled WGS sequence"/>
</dbReference>
<dbReference type="PANTHER" id="PTHR37299">
    <property type="entry name" value="TRANSCRIPTIONAL REGULATOR-RELATED"/>
    <property type="match status" value="1"/>
</dbReference>
<reference evidence="4 5" key="1">
    <citation type="submission" date="2012-05" db="EMBL/GenBank/DDBJ databases">
        <title>Genome sequence of Nitritalea halalkaliphila LW7.</title>
        <authorList>
            <person name="Jangir P.K."/>
            <person name="Singh A."/>
            <person name="Shivaji S."/>
            <person name="Sharma R."/>
        </authorList>
    </citation>
    <scope>NUCLEOTIDE SEQUENCE [LARGE SCALE GENOMIC DNA]</scope>
    <source>
        <strain evidence="4 5">LW7</strain>
    </source>
</reference>